<dbReference type="AlphaFoldDB" id="A0A501XRJ4"/>
<evidence type="ECO:0000256" key="1">
    <source>
        <dbReference type="ARBA" id="ARBA00010641"/>
    </source>
</evidence>
<reference evidence="6 7" key="1">
    <citation type="submission" date="2019-06" db="EMBL/GenBank/DDBJ databases">
        <authorList>
            <person name="Lee I."/>
            <person name="Jang G.I."/>
            <person name="Hwang C.Y."/>
        </authorList>
    </citation>
    <scope>NUCLEOTIDE SEQUENCE [LARGE SCALE GENOMIC DNA]</scope>
    <source>
        <strain evidence="6 7">PAMC 28131</strain>
    </source>
</reference>
<keyword evidence="2" id="KW-0805">Transcription regulation</keyword>
<dbReference type="InterPro" id="IPR013325">
    <property type="entry name" value="RNA_pol_sigma_r2"/>
</dbReference>
<evidence type="ECO:0000313" key="6">
    <source>
        <dbReference type="EMBL" id="TPE63308.1"/>
    </source>
</evidence>
<dbReference type="InterPro" id="IPR014284">
    <property type="entry name" value="RNA_pol_sigma-70_dom"/>
</dbReference>
<evidence type="ECO:0000256" key="2">
    <source>
        <dbReference type="ARBA" id="ARBA00023015"/>
    </source>
</evidence>
<evidence type="ECO:0000313" key="7">
    <source>
        <dbReference type="Proteomes" id="UP000319897"/>
    </source>
</evidence>
<dbReference type="PANTHER" id="PTHR43133:SF39">
    <property type="entry name" value="SIMILAR TO RNA POLYMERASE SIGMA-E FACTOR"/>
    <property type="match status" value="1"/>
</dbReference>
<proteinExistence type="inferred from homology"/>
<dbReference type="InterPro" id="IPR011517">
    <property type="entry name" value="RNA_pol_sigma70_ECF-like"/>
</dbReference>
<dbReference type="NCBIfam" id="TIGR02937">
    <property type="entry name" value="sigma70-ECF"/>
    <property type="match status" value="1"/>
</dbReference>
<dbReference type="EMBL" id="VFSU01000012">
    <property type="protein sequence ID" value="TPE63308.1"/>
    <property type="molecule type" value="Genomic_DNA"/>
</dbReference>
<keyword evidence="3" id="KW-0731">Sigma factor</keyword>
<dbReference type="InterPro" id="IPR036388">
    <property type="entry name" value="WH-like_DNA-bd_sf"/>
</dbReference>
<feature type="domain" description="RNA polymerase sigma-70 ECF-like HTH" evidence="5">
    <location>
        <begin position="7"/>
        <end position="179"/>
    </location>
</feature>
<dbReference type="InterPro" id="IPR053812">
    <property type="entry name" value="HTH_Sigma70_ECF-like"/>
</dbReference>
<dbReference type="InterPro" id="IPR039425">
    <property type="entry name" value="RNA_pol_sigma-70-like"/>
</dbReference>
<accession>A0A501XRJ4</accession>
<dbReference type="NCBIfam" id="TIGR02999">
    <property type="entry name" value="Sig-70_X6"/>
    <property type="match status" value="1"/>
</dbReference>
<dbReference type="OrthoDB" id="128473at2"/>
<dbReference type="Gene3D" id="1.10.10.10">
    <property type="entry name" value="Winged helix-like DNA-binding domain superfamily/Winged helix DNA-binding domain"/>
    <property type="match status" value="1"/>
</dbReference>
<name>A0A501XRJ4_9SPHN</name>
<dbReference type="GO" id="GO:0016987">
    <property type="term" value="F:sigma factor activity"/>
    <property type="evidence" value="ECO:0007669"/>
    <property type="project" value="UniProtKB-KW"/>
</dbReference>
<dbReference type="Gene3D" id="1.10.1740.10">
    <property type="match status" value="1"/>
</dbReference>
<evidence type="ECO:0000256" key="4">
    <source>
        <dbReference type="ARBA" id="ARBA00023163"/>
    </source>
</evidence>
<evidence type="ECO:0000259" key="5">
    <source>
        <dbReference type="Pfam" id="PF07638"/>
    </source>
</evidence>
<dbReference type="PANTHER" id="PTHR43133">
    <property type="entry name" value="RNA POLYMERASE ECF-TYPE SIGMA FACTO"/>
    <property type="match status" value="1"/>
</dbReference>
<dbReference type="Pfam" id="PF07638">
    <property type="entry name" value="Sigma70_ECF"/>
    <property type="match status" value="1"/>
</dbReference>
<dbReference type="SUPFAM" id="SSF88946">
    <property type="entry name" value="Sigma2 domain of RNA polymerase sigma factors"/>
    <property type="match status" value="1"/>
</dbReference>
<sequence length="185" mass="21008">MDARLQVDALIREWRGGDTAARDQLVELLYPELRTIASAQLRRERHVSFSSGDLINDAILRLVKMGRIDIADRAHVIALAARLMRNILIDHARQKGADKRHHYKVELNPDIDGEQRIDLIALETALRRLGVIDMQLAELVEMRYFGGMPLGDIAQVTGLSEATLKRRWRTARAWLQDAVENPIDG</sequence>
<organism evidence="6 7">
    <name type="scientific">Sandaracinobacter neustonicus</name>
    <dbReference type="NCBI Taxonomy" id="1715348"/>
    <lineage>
        <taxon>Bacteria</taxon>
        <taxon>Pseudomonadati</taxon>
        <taxon>Pseudomonadota</taxon>
        <taxon>Alphaproteobacteria</taxon>
        <taxon>Sphingomonadales</taxon>
        <taxon>Sphingosinicellaceae</taxon>
        <taxon>Sandaracinobacter</taxon>
    </lineage>
</organism>
<dbReference type="SUPFAM" id="SSF88659">
    <property type="entry name" value="Sigma3 and sigma4 domains of RNA polymerase sigma factors"/>
    <property type="match status" value="1"/>
</dbReference>
<evidence type="ECO:0000256" key="3">
    <source>
        <dbReference type="ARBA" id="ARBA00023082"/>
    </source>
</evidence>
<protein>
    <submittedName>
        <fullName evidence="6">Sigma-70 family RNA polymerase sigma factor</fullName>
    </submittedName>
</protein>
<dbReference type="GO" id="GO:0006352">
    <property type="term" value="P:DNA-templated transcription initiation"/>
    <property type="evidence" value="ECO:0007669"/>
    <property type="project" value="InterPro"/>
</dbReference>
<dbReference type="InterPro" id="IPR013324">
    <property type="entry name" value="RNA_pol_sigma_r3/r4-like"/>
</dbReference>
<comment type="similarity">
    <text evidence="1">Belongs to the sigma-70 factor family. ECF subfamily.</text>
</comment>
<comment type="caution">
    <text evidence="6">The sequence shown here is derived from an EMBL/GenBank/DDBJ whole genome shotgun (WGS) entry which is preliminary data.</text>
</comment>
<dbReference type="Proteomes" id="UP000319897">
    <property type="component" value="Unassembled WGS sequence"/>
</dbReference>
<keyword evidence="7" id="KW-1185">Reference proteome</keyword>
<dbReference type="RefSeq" id="WP_140927168.1">
    <property type="nucleotide sequence ID" value="NZ_VFSU01000012.1"/>
</dbReference>
<keyword evidence="4" id="KW-0804">Transcription</keyword>
<gene>
    <name evidence="6" type="ORF">FJQ54_04115</name>
</gene>